<keyword evidence="4" id="KW-1185">Reference proteome</keyword>
<feature type="domain" description="LOB" evidence="2">
    <location>
        <begin position="13"/>
        <end position="114"/>
    </location>
</feature>
<dbReference type="PANTHER" id="PTHR31301">
    <property type="entry name" value="LOB DOMAIN-CONTAINING PROTEIN 4-RELATED"/>
    <property type="match status" value="1"/>
</dbReference>
<dbReference type="Pfam" id="PF03195">
    <property type="entry name" value="LOB"/>
    <property type="match status" value="1"/>
</dbReference>
<dbReference type="PANTHER" id="PTHR31301:SF77">
    <property type="entry name" value="LOB DOMAIN-CONTAINING PROTEIN 1-LIKE"/>
    <property type="match status" value="1"/>
</dbReference>
<comment type="similarity">
    <text evidence="1">Belongs to the LOB domain-containing protein family.</text>
</comment>
<evidence type="ECO:0000259" key="2">
    <source>
        <dbReference type="PROSITE" id="PS50891"/>
    </source>
</evidence>
<gene>
    <name evidence="3" type="ORF">Sjap_005552</name>
</gene>
<evidence type="ECO:0000313" key="4">
    <source>
        <dbReference type="Proteomes" id="UP001417504"/>
    </source>
</evidence>
<dbReference type="EMBL" id="JBBNAE010000002">
    <property type="protein sequence ID" value="KAK9145649.1"/>
    <property type="molecule type" value="Genomic_DNA"/>
</dbReference>
<accession>A0AAP0K5R0</accession>
<reference evidence="3 4" key="1">
    <citation type="submission" date="2024-01" db="EMBL/GenBank/DDBJ databases">
        <title>Genome assemblies of Stephania.</title>
        <authorList>
            <person name="Yang L."/>
        </authorList>
    </citation>
    <scope>NUCLEOTIDE SEQUENCE [LARGE SCALE GENOMIC DNA]</scope>
    <source>
        <strain evidence="3">QJT</strain>
        <tissue evidence="3">Leaf</tissue>
    </source>
</reference>
<dbReference type="Proteomes" id="UP001417504">
    <property type="component" value="Unassembled WGS sequence"/>
</dbReference>
<dbReference type="InterPro" id="IPR004883">
    <property type="entry name" value="LOB"/>
</dbReference>
<organism evidence="3 4">
    <name type="scientific">Stephania japonica</name>
    <dbReference type="NCBI Taxonomy" id="461633"/>
    <lineage>
        <taxon>Eukaryota</taxon>
        <taxon>Viridiplantae</taxon>
        <taxon>Streptophyta</taxon>
        <taxon>Embryophyta</taxon>
        <taxon>Tracheophyta</taxon>
        <taxon>Spermatophyta</taxon>
        <taxon>Magnoliopsida</taxon>
        <taxon>Ranunculales</taxon>
        <taxon>Menispermaceae</taxon>
        <taxon>Menispermoideae</taxon>
        <taxon>Cissampelideae</taxon>
        <taxon>Stephania</taxon>
    </lineage>
</organism>
<sequence length="174" mass="20053">MDAQMDPMRRVRRPCAACRMLRRRCDDDCLLAPYFPLEEVESFAVVHKVFGASNVIKMLQVVEERKREDAVKSMVYEARTRLRDPVYASAGAIFHLQKHVQDLLEQLALTRARILESQGQANELLSSLMDMQYHHQPKTTIFENAVIENGDIVLDDNILGSNLIEFPAECYWNL</sequence>
<dbReference type="AlphaFoldDB" id="A0AAP0K5R0"/>
<comment type="caution">
    <text evidence="3">The sequence shown here is derived from an EMBL/GenBank/DDBJ whole genome shotgun (WGS) entry which is preliminary data.</text>
</comment>
<evidence type="ECO:0000313" key="3">
    <source>
        <dbReference type="EMBL" id="KAK9145649.1"/>
    </source>
</evidence>
<dbReference type="PROSITE" id="PS50891">
    <property type="entry name" value="LOB"/>
    <property type="match status" value="1"/>
</dbReference>
<name>A0AAP0K5R0_9MAGN</name>
<evidence type="ECO:0000256" key="1">
    <source>
        <dbReference type="ARBA" id="ARBA00005474"/>
    </source>
</evidence>
<proteinExistence type="inferred from homology"/>
<protein>
    <recommendedName>
        <fullName evidence="2">LOB domain-containing protein</fullName>
    </recommendedName>
</protein>